<proteinExistence type="predicted"/>
<dbReference type="Proteomes" id="UP000780801">
    <property type="component" value="Unassembled WGS sequence"/>
</dbReference>
<comment type="caution">
    <text evidence="1">The sequence shown here is derived from an EMBL/GenBank/DDBJ whole genome shotgun (WGS) entry which is preliminary data.</text>
</comment>
<evidence type="ECO:0000313" key="1">
    <source>
        <dbReference type="EMBL" id="KAF9542833.1"/>
    </source>
</evidence>
<sequence length="59" mass="6063">SASTASSAPTQEEDVQIIKLSRAQSVLRTASPAARIYTQGSIIPAVPPLSNTVTAIPSI</sequence>
<dbReference type="AlphaFoldDB" id="A0A9P6K1S7"/>
<organism evidence="1 2">
    <name type="scientific">Lunasporangiospora selenospora</name>
    <dbReference type="NCBI Taxonomy" id="979761"/>
    <lineage>
        <taxon>Eukaryota</taxon>
        <taxon>Fungi</taxon>
        <taxon>Fungi incertae sedis</taxon>
        <taxon>Mucoromycota</taxon>
        <taxon>Mortierellomycotina</taxon>
        <taxon>Mortierellomycetes</taxon>
        <taxon>Mortierellales</taxon>
        <taxon>Mortierellaceae</taxon>
        <taxon>Lunasporangiospora</taxon>
    </lineage>
</organism>
<gene>
    <name evidence="1" type="ORF">BGW38_009778</name>
</gene>
<reference evidence="1" key="1">
    <citation type="journal article" date="2020" name="Fungal Divers.">
        <title>Resolving the Mortierellaceae phylogeny through synthesis of multi-gene phylogenetics and phylogenomics.</title>
        <authorList>
            <person name="Vandepol N."/>
            <person name="Liber J."/>
            <person name="Desiro A."/>
            <person name="Na H."/>
            <person name="Kennedy M."/>
            <person name="Barry K."/>
            <person name="Grigoriev I.V."/>
            <person name="Miller A.N."/>
            <person name="O'Donnell K."/>
            <person name="Stajich J.E."/>
            <person name="Bonito G."/>
        </authorList>
    </citation>
    <scope>NUCLEOTIDE SEQUENCE</scope>
    <source>
        <strain evidence="1">KOD1015</strain>
    </source>
</reference>
<name>A0A9P6K1S7_9FUNG</name>
<keyword evidence="2" id="KW-1185">Reference proteome</keyword>
<protein>
    <submittedName>
        <fullName evidence="1">Uncharacterized protein</fullName>
    </submittedName>
</protein>
<evidence type="ECO:0000313" key="2">
    <source>
        <dbReference type="Proteomes" id="UP000780801"/>
    </source>
</evidence>
<feature type="non-terminal residue" evidence="1">
    <location>
        <position position="1"/>
    </location>
</feature>
<dbReference type="EMBL" id="JAABOA010007403">
    <property type="protein sequence ID" value="KAF9542833.1"/>
    <property type="molecule type" value="Genomic_DNA"/>
</dbReference>
<accession>A0A9P6K1S7</accession>